<dbReference type="OrthoDB" id="886481at2"/>
<reference evidence="2" key="1">
    <citation type="submission" date="2016-11" db="EMBL/GenBank/DDBJ databases">
        <authorList>
            <person name="Varghese N."/>
            <person name="Submissions S."/>
        </authorList>
    </citation>
    <scope>NUCLEOTIDE SEQUENCE [LARGE SCALE GENOMIC DNA]</scope>
    <source>
        <strain evidence="2">DSM 18569</strain>
    </source>
</reference>
<name>A0A1M7BX78_9BACT</name>
<dbReference type="EMBL" id="FRAS01000017">
    <property type="protein sequence ID" value="SHL59476.1"/>
    <property type="molecule type" value="Genomic_DNA"/>
</dbReference>
<accession>A0A1M7BX78</accession>
<gene>
    <name evidence="1" type="ORF">SAMN02746009_03036</name>
</gene>
<keyword evidence="2" id="KW-1185">Reference proteome</keyword>
<dbReference type="Proteomes" id="UP000183947">
    <property type="component" value="Unassembled WGS sequence"/>
</dbReference>
<organism evidence="1 2">
    <name type="scientific">Hymenobacter psychrotolerans DSM 18569</name>
    <dbReference type="NCBI Taxonomy" id="1121959"/>
    <lineage>
        <taxon>Bacteria</taxon>
        <taxon>Pseudomonadati</taxon>
        <taxon>Bacteroidota</taxon>
        <taxon>Cytophagia</taxon>
        <taxon>Cytophagales</taxon>
        <taxon>Hymenobacteraceae</taxon>
        <taxon>Hymenobacter</taxon>
    </lineage>
</organism>
<proteinExistence type="predicted"/>
<protein>
    <submittedName>
        <fullName evidence="1">Uncharacterized protein</fullName>
    </submittedName>
</protein>
<sequence length="118" mass="13169">MECLFLSPAPRGRRLCLYALPEGIPLYFKHNELSQQPDYQMIWRGAPRAVSEAQARRWVSRVPENPAVFLDYQQPEQPQAGFPTALQSFLSAVAQLAAQLEYGPGSLPTEVLIGEEPA</sequence>
<evidence type="ECO:0000313" key="1">
    <source>
        <dbReference type="EMBL" id="SHL59476.1"/>
    </source>
</evidence>
<dbReference type="RefSeq" id="WP_139252324.1">
    <property type="nucleotide sequence ID" value="NZ_FRAS01000017.1"/>
</dbReference>
<dbReference type="AlphaFoldDB" id="A0A1M7BX78"/>
<evidence type="ECO:0000313" key="2">
    <source>
        <dbReference type="Proteomes" id="UP000183947"/>
    </source>
</evidence>